<dbReference type="PRINTS" id="PR00413">
    <property type="entry name" value="HADHALOGNASE"/>
</dbReference>
<dbReference type="Proteomes" id="UP000664771">
    <property type="component" value="Unassembled WGS sequence"/>
</dbReference>
<dbReference type="InterPro" id="IPR050155">
    <property type="entry name" value="HAD-like_hydrolase_sf"/>
</dbReference>
<evidence type="ECO:0000256" key="2">
    <source>
        <dbReference type="ARBA" id="ARBA00001946"/>
    </source>
</evidence>
<protein>
    <recommendedName>
        <fullName evidence="5">phosphoglycolate phosphatase</fullName>
        <ecNumber evidence="5">3.1.3.18</ecNumber>
    </recommendedName>
</protein>
<proteinExistence type="inferred from homology"/>
<evidence type="ECO:0000256" key="6">
    <source>
        <dbReference type="ARBA" id="ARBA00022723"/>
    </source>
</evidence>
<reference evidence="10 11" key="1">
    <citation type="submission" date="2021-03" db="EMBL/GenBank/DDBJ databases">
        <title>The complete genome sequence of Acetobacter sacchari TBRC 11175.</title>
        <authorList>
            <person name="Charoenyingcharoen P."/>
            <person name="Yukphan P."/>
        </authorList>
    </citation>
    <scope>NUCLEOTIDE SEQUENCE [LARGE SCALE GENOMIC DNA]</scope>
    <source>
        <strain evidence="10 11">TBRC 11175</strain>
    </source>
</reference>
<evidence type="ECO:0000256" key="1">
    <source>
        <dbReference type="ARBA" id="ARBA00000830"/>
    </source>
</evidence>
<comment type="pathway">
    <text evidence="3">Organic acid metabolism; glycolate biosynthesis; glycolate from 2-phosphoglycolate: step 1/1.</text>
</comment>
<evidence type="ECO:0000313" key="11">
    <source>
        <dbReference type="Proteomes" id="UP000664771"/>
    </source>
</evidence>
<dbReference type="InterPro" id="IPR006439">
    <property type="entry name" value="HAD-SF_hydro_IA"/>
</dbReference>
<dbReference type="InterPro" id="IPR037512">
    <property type="entry name" value="PGPase_prok"/>
</dbReference>
<evidence type="ECO:0000256" key="5">
    <source>
        <dbReference type="ARBA" id="ARBA00013078"/>
    </source>
</evidence>
<evidence type="ECO:0000256" key="7">
    <source>
        <dbReference type="ARBA" id="ARBA00022801"/>
    </source>
</evidence>
<dbReference type="SFLD" id="SFLDS00003">
    <property type="entry name" value="Haloacid_Dehalogenase"/>
    <property type="match status" value="1"/>
</dbReference>
<dbReference type="EC" id="3.1.3.18" evidence="5"/>
<dbReference type="NCBIfam" id="TIGR01509">
    <property type="entry name" value="HAD-SF-IA-v3"/>
    <property type="match status" value="1"/>
</dbReference>
<dbReference type="InterPro" id="IPR023214">
    <property type="entry name" value="HAD_sf"/>
</dbReference>
<dbReference type="GO" id="GO:0008967">
    <property type="term" value="F:phosphoglycolate phosphatase activity"/>
    <property type="evidence" value="ECO:0007669"/>
    <property type="project" value="UniProtKB-EC"/>
</dbReference>
<dbReference type="NCBIfam" id="TIGR01549">
    <property type="entry name" value="HAD-SF-IA-v1"/>
    <property type="match status" value="1"/>
</dbReference>
<dbReference type="PANTHER" id="PTHR43434:SF1">
    <property type="entry name" value="PHOSPHOGLYCOLATE PHOSPHATASE"/>
    <property type="match status" value="1"/>
</dbReference>
<gene>
    <name evidence="10" type="primary">gph</name>
    <name evidence="10" type="ORF">J2D73_06685</name>
</gene>
<dbReference type="Gene3D" id="1.10.150.240">
    <property type="entry name" value="Putative phosphatase, domain 2"/>
    <property type="match status" value="1"/>
</dbReference>
<keyword evidence="9" id="KW-0119">Carbohydrate metabolism</keyword>
<dbReference type="NCBIfam" id="TIGR01449">
    <property type="entry name" value="PGP_bact"/>
    <property type="match status" value="1"/>
</dbReference>
<evidence type="ECO:0000256" key="4">
    <source>
        <dbReference type="ARBA" id="ARBA00006171"/>
    </source>
</evidence>
<evidence type="ECO:0000256" key="8">
    <source>
        <dbReference type="ARBA" id="ARBA00022842"/>
    </source>
</evidence>
<dbReference type="RefSeq" id="WP_207880644.1">
    <property type="nucleotide sequence ID" value="NZ_JAFVMF010000006.1"/>
</dbReference>
<evidence type="ECO:0000256" key="9">
    <source>
        <dbReference type="ARBA" id="ARBA00023277"/>
    </source>
</evidence>
<sequence>MTGARQLVVFDLDGTLIDSLPDMAGAVEDLLSSYGMPSPDTGSVRTMIGDGVAALVERALAWSESRNSGAHHAIDRAEATSRFMALYSPRATKLSRPFPGTRAVLELLRKHGWHLAVCTNKPEAAARTILETFELAPLFDAIGGGDSFPTRKPDPGHLLGVIERAGGTSHRTVMVGDHANDIRAAVGAGASSIFAEWGYCGIDSGAGATSCATKIDDVPSAAADIEARWLPA</sequence>
<dbReference type="Gene3D" id="3.40.50.1000">
    <property type="entry name" value="HAD superfamily/HAD-like"/>
    <property type="match status" value="1"/>
</dbReference>
<dbReference type="InterPro" id="IPR036412">
    <property type="entry name" value="HAD-like_sf"/>
</dbReference>
<keyword evidence="6" id="KW-0479">Metal-binding</keyword>
<dbReference type="InterPro" id="IPR023198">
    <property type="entry name" value="PGP-like_dom2"/>
</dbReference>
<keyword evidence="8" id="KW-0460">Magnesium</keyword>
<comment type="similarity">
    <text evidence="4">Belongs to the HAD-like hydrolase superfamily. CbbY/CbbZ/Gph/YieH family.</text>
</comment>
<dbReference type="PANTHER" id="PTHR43434">
    <property type="entry name" value="PHOSPHOGLYCOLATE PHOSPHATASE"/>
    <property type="match status" value="1"/>
</dbReference>
<dbReference type="EMBL" id="JAFVMF010000006">
    <property type="protein sequence ID" value="MBO1359483.1"/>
    <property type="molecule type" value="Genomic_DNA"/>
</dbReference>
<evidence type="ECO:0000313" key="10">
    <source>
        <dbReference type="EMBL" id="MBO1359483.1"/>
    </source>
</evidence>
<comment type="caution">
    <text evidence="10">The sequence shown here is derived from an EMBL/GenBank/DDBJ whole genome shotgun (WGS) entry which is preliminary data.</text>
</comment>
<dbReference type="InterPro" id="IPR041492">
    <property type="entry name" value="HAD_2"/>
</dbReference>
<accession>A0ABS3LU92</accession>
<dbReference type="Pfam" id="PF13419">
    <property type="entry name" value="HAD_2"/>
    <property type="match status" value="1"/>
</dbReference>
<organism evidence="10 11">
    <name type="scientific">Acetobacter sacchari</name>
    <dbReference type="NCBI Taxonomy" id="2661687"/>
    <lineage>
        <taxon>Bacteria</taxon>
        <taxon>Pseudomonadati</taxon>
        <taxon>Pseudomonadota</taxon>
        <taxon>Alphaproteobacteria</taxon>
        <taxon>Acetobacterales</taxon>
        <taxon>Acetobacteraceae</taxon>
        <taxon>Acetobacter</taxon>
    </lineage>
</organism>
<evidence type="ECO:0000256" key="3">
    <source>
        <dbReference type="ARBA" id="ARBA00004818"/>
    </source>
</evidence>
<keyword evidence="11" id="KW-1185">Reference proteome</keyword>
<comment type="cofactor">
    <cofactor evidence="2">
        <name>Mg(2+)</name>
        <dbReference type="ChEBI" id="CHEBI:18420"/>
    </cofactor>
</comment>
<dbReference type="SUPFAM" id="SSF56784">
    <property type="entry name" value="HAD-like"/>
    <property type="match status" value="1"/>
</dbReference>
<comment type="catalytic activity">
    <reaction evidence="1">
        <text>2-phosphoglycolate + H2O = glycolate + phosphate</text>
        <dbReference type="Rhea" id="RHEA:14369"/>
        <dbReference type="ChEBI" id="CHEBI:15377"/>
        <dbReference type="ChEBI" id="CHEBI:29805"/>
        <dbReference type="ChEBI" id="CHEBI:43474"/>
        <dbReference type="ChEBI" id="CHEBI:58033"/>
        <dbReference type="EC" id="3.1.3.18"/>
    </reaction>
</comment>
<keyword evidence="7 10" id="KW-0378">Hydrolase</keyword>
<dbReference type="SFLD" id="SFLDG01129">
    <property type="entry name" value="C1.5:_HAD__Beta-PGM__Phosphata"/>
    <property type="match status" value="1"/>
</dbReference>
<name>A0ABS3LU92_9PROT</name>